<proteinExistence type="predicted"/>
<dbReference type="Proteomes" id="UP001161017">
    <property type="component" value="Unassembled WGS sequence"/>
</dbReference>
<keyword evidence="2" id="KW-1185">Reference proteome</keyword>
<dbReference type="AlphaFoldDB" id="A0AA43TT14"/>
<sequence>MPLITASPPPPSYDRDYVVRDITDFYTFLTKMYLPSELLRIPPPEGWSFITPERYAWLKKTPTVIDLMRHLPYITREDNDGHKIYIETAVVDYEGEQVRSTMRFAEEHGRKRPHLDTIEPDPTTFDFDTSIPEYMLVLASETCGGDGYWWLLDTQRGTLTLYDAGTRHSGQREKGTIENEPVQEGVNDDELWREHPTWRLKEFLDMLKEQYTTLELVPRGPADVEKRWDGDFGKAQISAFTGCGWPDLSTYRKDECMERLKKLLHAHLYKTELPVF</sequence>
<evidence type="ECO:0000313" key="2">
    <source>
        <dbReference type="Proteomes" id="UP001161017"/>
    </source>
</evidence>
<comment type="caution">
    <text evidence="1">The sequence shown here is derived from an EMBL/GenBank/DDBJ whole genome shotgun (WGS) entry which is preliminary data.</text>
</comment>
<gene>
    <name evidence="1" type="ORF">OHK93_003934</name>
</gene>
<protein>
    <submittedName>
        <fullName evidence="1">Uncharacterized protein</fullName>
    </submittedName>
</protein>
<name>A0AA43TT14_9LECA</name>
<evidence type="ECO:0000313" key="1">
    <source>
        <dbReference type="EMBL" id="MDI1485745.1"/>
    </source>
</evidence>
<accession>A0AA43TT14</accession>
<dbReference type="EMBL" id="JAPUFD010000002">
    <property type="protein sequence ID" value="MDI1485745.1"/>
    <property type="molecule type" value="Genomic_DNA"/>
</dbReference>
<reference evidence="1" key="1">
    <citation type="journal article" date="2023" name="Genome Biol. Evol.">
        <title>First Whole Genome Sequence and Flow Cytometry Genome Size Data for the Lichen-Forming Fungus Ramalina farinacea (Ascomycota).</title>
        <authorList>
            <person name="Llewellyn T."/>
            <person name="Mian S."/>
            <person name="Hill R."/>
            <person name="Leitch I.J."/>
            <person name="Gaya E."/>
        </authorList>
    </citation>
    <scope>NUCLEOTIDE SEQUENCE</scope>
    <source>
        <strain evidence="1">LIQ254RAFAR</strain>
    </source>
</reference>
<organism evidence="1 2">
    <name type="scientific">Ramalina farinacea</name>
    <dbReference type="NCBI Taxonomy" id="258253"/>
    <lineage>
        <taxon>Eukaryota</taxon>
        <taxon>Fungi</taxon>
        <taxon>Dikarya</taxon>
        <taxon>Ascomycota</taxon>
        <taxon>Pezizomycotina</taxon>
        <taxon>Lecanoromycetes</taxon>
        <taxon>OSLEUM clade</taxon>
        <taxon>Lecanoromycetidae</taxon>
        <taxon>Lecanorales</taxon>
        <taxon>Lecanorineae</taxon>
        <taxon>Ramalinaceae</taxon>
        <taxon>Ramalina</taxon>
    </lineage>
</organism>